<proteinExistence type="predicted"/>
<dbReference type="AlphaFoldDB" id="A0A2M7R8S2"/>
<accession>A0A2M7R8S2</accession>
<dbReference type="SUPFAM" id="SSF56112">
    <property type="entry name" value="Protein kinase-like (PK-like)"/>
    <property type="match status" value="1"/>
</dbReference>
<feature type="domain" description="Aminoglycoside phosphotransferase" evidence="1">
    <location>
        <begin position="49"/>
        <end position="160"/>
    </location>
</feature>
<evidence type="ECO:0000313" key="2">
    <source>
        <dbReference type="EMBL" id="PIY90992.1"/>
    </source>
</evidence>
<evidence type="ECO:0000313" key="3">
    <source>
        <dbReference type="Proteomes" id="UP000230055"/>
    </source>
</evidence>
<dbReference type="InterPro" id="IPR002575">
    <property type="entry name" value="Aminoglycoside_PTrfase"/>
</dbReference>
<dbReference type="Gene3D" id="3.90.1200.10">
    <property type="match status" value="1"/>
</dbReference>
<dbReference type="Proteomes" id="UP000230055">
    <property type="component" value="Unassembled WGS sequence"/>
</dbReference>
<comment type="caution">
    <text evidence="2">The sequence shown here is derived from an EMBL/GenBank/DDBJ whole genome shotgun (WGS) entry which is preliminary data.</text>
</comment>
<evidence type="ECO:0000259" key="1">
    <source>
        <dbReference type="Pfam" id="PF01636"/>
    </source>
</evidence>
<organism evidence="2 3">
    <name type="scientific">Candidatus Nealsonbacteria bacterium CG_4_10_14_0_8_um_filter_35_10</name>
    <dbReference type="NCBI Taxonomy" id="1974683"/>
    <lineage>
        <taxon>Bacteria</taxon>
        <taxon>Candidatus Nealsoniibacteriota</taxon>
    </lineage>
</organism>
<name>A0A2M7R8S2_9BACT</name>
<gene>
    <name evidence="2" type="ORF">COY72_00510</name>
</gene>
<protein>
    <recommendedName>
        <fullName evidence="1">Aminoglycoside phosphotransferase domain-containing protein</fullName>
    </recommendedName>
</protein>
<reference evidence="3" key="1">
    <citation type="submission" date="2017-09" db="EMBL/GenBank/DDBJ databases">
        <title>Depth-based differentiation of microbial function through sediment-hosted aquifers and enrichment of novel symbionts in the deep terrestrial subsurface.</title>
        <authorList>
            <person name="Probst A.J."/>
            <person name="Ladd B."/>
            <person name="Jarett J.K."/>
            <person name="Geller-Mcgrath D.E."/>
            <person name="Sieber C.M.K."/>
            <person name="Emerson J.B."/>
            <person name="Anantharaman K."/>
            <person name="Thomas B.C."/>
            <person name="Malmstrom R."/>
            <person name="Stieglmeier M."/>
            <person name="Klingl A."/>
            <person name="Woyke T."/>
            <person name="Ryan C.M."/>
            <person name="Banfield J.F."/>
        </authorList>
    </citation>
    <scope>NUCLEOTIDE SEQUENCE [LARGE SCALE GENOMIC DNA]</scope>
</reference>
<dbReference type="Pfam" id="PF01636">
    <property type="entry name" value="APH"/>
    <property type="match status" value="1"/>
</dbReference>
<dbReference type="EMBL" id="PFLX01000014">
    <property type="protein sequence ID" value="PIY90992.1"/>
    <property type="molecule type" value="Genomic_DNA"/>
</dbReference>
<dbReference type="InterPro" id="IPR011009">
    <property type="entry name" value="Kinase-like_dom_sf"/>
</dbReference>
<sequence length="256" mass="30396">MKYLYESGFDRGKFQIRKPLDYIDEVGALFYEEAKGLPLSLILERRKFSFKIFENVAELLFKIHSLNGKIKRKAIIVDLTHYKKIFRKIKKLMPSISNYVIAKKEIEFLNELKNEQGFIHGDFYPGNILINKNRIIAIDFDQAGRGPKLLDAAAFYASLEFPKSLWPLNFSQKERKLAQEIFLRKYCQLNDFDFSKTKEKLNKFLIKIFLDAIYFSGILLFDGWKEMDVRTKMDFSNKIKDLFLKVREYLPYVKKY</sequence>